<evidence type="ECO:0000313" key="2">
    <source>
        <dbReference type="Proteomes" id="UP000238296"/>
    </source>
</evidence>
<dbReference type="AlphaFoldDB" id="A0A2S8BGQ3"/>
<dbReference type="EMBL" id="PPEA01000580">
    <property type="protein sequence ID" value="PQM45854.1"/>
    <property type="molecule type" value="Genomic_DNA"/>
</dbReference>
<name>A0A2S8BGQ3_9MYCO</name>
<proteinExistence type="predicted"/>
<organism evidence="1 2">
    <name type="scientific">Mycobacterium talmoniae</name>
    <dbReference type="NCBI Taxonomy" id="1858794"/>
    <lineage>
        <taxon>Bacteria</taxon>
        <taxon>Bacillati</taxon>
        <taxon>Actinomycetota</taxon>
        <taxon>Actinomycetes</taxon>
        <taxon>Mycobacteriales</taxon>
        <taxon>Mycobacteriaceae</taxon>
        <taxon>Mycobacterium</taxon>
    </lineage>
</organism>
<sequence>MLDRARDRGEPALHYLDVLDCILAPIYLRALIGVAPDAGDRSTFIDRALSSPTATEVS</sequence>
<accession>A0A2S8BGQ3</accession>
<reference evidence="1 2" key="1">
    <citation type="journal article" date="2017" name="Int. J. Syst. Evol. Microbiol.">
        <title>Mycobacterium talmoniae sp. nov., a slowly growing mycobacterium isolated from human respiratory samples.</title>
        <authorList>
            <person name="Davidson R.M."/>
            <person name="DeGroote M.A."/>
            <person name="Marola J.L."/>
            <person name="Buss S."/>
            <person name="Jones V."/>
            <person name="McNeil M.R."/>
            <person name="Freifeld A.G."/>
            <person name="Elaine Epperson L."/>
            <person name="Hasan N.A."/>
            <person name="Jackson M."/>
            <person name="Iwen P.C."/>
            <person name="Salfinger M."/>
            <person name="Strong M."/>
        </authorList>
    </citation>
    <scope>NUCLEOTIDE SEQUENCE [LARGE SCALE GENOMIC DNA]</scope>
    <source>
        <strain evidence="1 2">ATCC BAA-2683</strain>
    </source>
</reference>
<gene>
    <name evidence="1" type="ORF">C1Y40_03978</name>
</gene>
<protein>
    <submittedName>
        <fullName evidence="1">Uncharacterized protein</fullName>
    </submittedName>
</protein>
<evidence type="ECO:0000313" key="1">
    <source>
        <dbReference type="EMBL" id="PQM45854.1"/>
    </source>
</evidence>
<dbReference type="RefSeq" id="WP_165618306.1">
    <property type="nucleotide sequence ID" value="NZ_MLQM01000032.1"/>
</dbReference>
<comment type="caution">
    <text evidence="1">The sequence shown here is derived from an EMBL/GenBank/DDBJ whole genome shotgun (WGS) entry which is preliminary data.</text>
</comment>
<dbReference type="Proteomes" id="UP000238296">
    <property type="component" value="Unassembled WGS sequence"/>
</dbReference>